<dbReference type="Gene3D" id="3.15.10.30">
    <property type="entry name" value="Haemolymph juvenile hormone binding protein"/>
    <property type="match status" value="1"/>
</dbReference>
<protein>
    <submittedName>
        <fullName evidence="6 7">Uncharacterized protein LOC117643827</fullName>
    </submittedName>
</protein>
<dbReference type="Proteomes" id="UP000515158">
    <property type="component" value="Unplaced"/>
</dbReference>
<evidence type="ECO:0000313" key="7">
    <source>
        <dbReference type="RefSeq" id="XP_034238833.1"/>
    </source>
</evidence>
<dbReference type="SMART" id="SM00700">
    <property type="entry name" value="JHBP"/>
    <property type="match status" value="1"/>
</dbReference>
<evidence type="ECO:0000256" key="3">
    <source>
        <dbReference type="ARBA" id="ARBA00060902"/>
    </source>
</evidence>
<keyword evidence="2" id="KW-0090">Biological rhythms</keyword>
<dbReference type="PANTHER" id="PTHR11008:SF41">
    <property type="entry name" value="RE70318P"/>
    <property type="match status" value="1"/>
</dbReference>
<keyword evidence="1 4" id="KW-0732">Signal</keyword>
<dbReference type="GeneID" id="117643827"/>
<name>A0A6P8YGG5_THRPL</name>
<dbReference type="InterPro" id="IPR038606">
    <property type="entry name" value="To_sf"/>
</dbReference>
<evidence type="ECO:0000313" key="6">
    <source>
        <dbReference type="RefSeq" id="XP_034238832.1"/>
    </source>
</evidence>
<evidence type="ECO:0000256" key="2">
    <source>
        <dbReference type="ARBA" id="ARBA00023108"/>
    </source>
</evidence>
<dbReference type="GO" id="GO:0007623">
    <property type="term" value="P:circadian rhythm"/>
    <property type="evidence" value="ECO:0007669"/>
    <property type="project" value="UniProtKB-ARBA"/>
</dbReference>
<feature type="chain" id="PRO_5044654800" evidence="4">
    <location>
        <begin position="22"/>
        <end position="250"/>
    </location>
</feature>
<proteinExistence type="inferred from homology"/>
<dbReference type="OrthoDB" id="8185902at2759"/>
<keyword evidence="5" id="KW-1185">Reference proteome</keyword>
<reference evidence="6 7" key="1">
    <citation type="submission" date="2025-04" db="UniProtKB">
        <authorList>
            <consortium name="RefSeq"/>
        </authorList>
    </citation>
    <scope>IDENTIFICATION</scope>
    <source>
        <tissue evidence="6 7">Total insect</tissue>
    </source>
</reference>
<accession>A0A6P8YGG5</accession>
<comment type="similarity">
    <text evidence="3">Belongs to the TO family.</text>
</comment>
<evidence type="ECO:0000256" key="4">
    <source>
        <dbReference type="SAM" id="SignalP"/>
    </source>
</evidence>
<dbReference type="Pfam" id="PF06585">
    <property type="entry name" value="JHBP"/>
    <property type="match status" value="1"/>
</dbReference>
<dbReference type="GO" id="GO:0005615">
    <property type="term" value="C:extracellular space"/>
    <property type="evidence" value="ECO:0007669"/>
    <property type="project" value="TreeGrafter"/>
</dbReference>
<sequence>MVVILVIASVALSQLAGVAIAAETLPPYISQCRWSDPKVTECFVHAMMHIRPWLAQGIPEINLPAAEPFRLNELSLSLTTGPNGYRVHLRDIDLYGASNFSVSRLRLGENGGPFDLQIRIPSLRIKADYTSSGVLIIIPASGKGSFSALLGGVNAVVRGTVSTAPRDGKDYMRVEKLNVDLKIKDVNMGIKRAFNNNAILTEATNLFLRSNGHEVLEAMMPQLRLKIAEVFMGLANSLLAKVPVQYLVRD</sequence>
<dbReference type="RefSeq" id="XP_034238832.1">
    <property type="nucleotide sequence ID" value="XM_034382941.1"/>
</dbReference>
<dbReference type="PANTHER" id="PTHR11008">
    <property type="entry name" value="PROTEIN TAKEOUT-LIKE PROTEIN"/>
    <property type="match status" value="1"/>
</dbReference>
<dbReference type="KEGG" id="tpal:117643827"/>
<dbReference type="FunFam" id="3.15.10.30:FF:000001">
    <property type="entry name" value="Takeout-like protein 1"/>
    <property type="match status" value="1"/>
</dbReference>
<evidence type="ECO:0000256" key="1">
    <source>
        <dbReference type="ARBA" id="ARBA00022729"/>
    </source>
</evidence>
<dbReference type="RefSeq" id="XP_034238833.1">
    <property type="nucleotide sequence ID" value="XM_034382942.1"/>
</dbReference>
<organism evidence="7">
    <name type="scientific">Thrips palmi</name>
    <name type="common">Melon thrips</name>
    <dbReference type="NCBI Taxonomy" id="161013"/>
    <lineage>
        <taxon>Eukaryota</taxon>
        <taxon>Metazoa</taxon>
        <taxon>Ecdysozoa</taxon>
        <taxon>Arthropoda</taxon>
        <taxon>Hexapoda</taxon>
        <taxon>Insecta</taxon>
        <taxon>Pterygota</taxon>
        <taxon>Neoptera</taxon>
        <taxon>Paraneoptera</taxon>
        <taxon>Thysanoptera</taxon>
        <taxon>Terebrantia</taxon>
        <taxon>Thripoidea</taxon>
        <taxon>Thripidae</taxon>
        <taxon>Thrips</taxon>
    </lineage>
</organism>
<evidence type="ECO:0000313" key="5">
    <source>
        <dbReference type="Proteomes" id="UP000515158"/>
    </source>
</evidence>
<dbReference type="AlphaFoldDB" id="A0A6P8YGG5"/>
<gene>
    <name evidence="6 7" type="primary">LOC117643827</name>
</gene>
<dbReference type="InterPro" id="IPR010562">
    <property type="entry name" value="Haemolymph_juvenile_hormone-bd"/>
</dbReference>
<feature type="signal peptide" evidence="4">
    <location>
        <begin position="1"/>
        <end position="21"/>
    </location>
</feature>